<comment type="caution">
    <text evidence="2">The sequence shown here is derived from an EMBL/GenBank/DDBJ whole genome shotgun (WGS) entry which is preliminary data.</text>
</comment>
<feature type="region of interest" description="Disordered" evidence="1">
    <location>
        <begin position="18"/>
        <end position="41"/>
    </location>
</feature>
<evidence type="ECO:0000256" key="1">
    <source>
        <dbReference type="SAM" id="MobiDB-lite"/>
    </source>
</evidence>
<proteinExistence type="predicted"/>
<feature type="compositionally biased region" description="Polar residues" evidence="1">
    <location>
        <begin position="20"/>
        <end position="37"/>
    </location>
</feature>
<accession>A0A1J5QLZ4</accession>
<dbReference type="Gene3D" id="1.10.238.160">
    <property type="match status" value="1"/>
</dbReference>
<gene>
    <name evidence="2" type="ORF">GALL_372490</name>
</gene>
<name>A0A1J5QLZ4_9ZZZZ</name>
<sequence length="132" mass="14483">MVCGLGCPGVMMLAPVQGKHMQSTSKSKPQRPRSSYSAIPAGLTPDARVKLPQIIGDAKADPPLAGIFPTSKTQFYRLIQQGRFPAPLKPFPGSRASYWRYGDVLAAIRRLEDESIDAHYATPLMRKRRGMG</sequence>
<dbReference type="EMBL" id="MLJW01000984">
    <property type="protein sequence ID" value="OIQ80988.1"/>
    <property type="molecule type" value="Genomic_DNA"/>
</dbReference>
<dbReference type="AlphaFoldDB" id="A0A1J5QLZ4"/>
<evidence type="ECO:0000313" key="2">
    <source>
        <dbReference type="EMBL" id="OIQ80988.1"/>
    </source>
</evidence>
<protein>
    <submittedName>
        <fullName evidence="2">Uncharacterized protein</fullName>
    </submittedName>
</protein>
<reference evidence="2" key="1">
    <citation type="submission" date="2016-10" db="EMBL/GenBank/DDBJ databases">
        <title>Sequence of Gallionella enrichment culture.</title>
        <authorList>
            <person name="Poehlein A."/>
            <person name="Muehling M."/>
            <person name="Daniel R."/>
        </authorList>
    </citation>
    <scope>NUCLEOTIDE SEQUENCE</scope>
</reference>
<organism evidence="2">
    <name type="scientific">mine drainage metagenome</name>
    <dbReference type="NCBI Taxonomy" id="410659"/>
    <lineage>
        <taxon>unclassified sequences</taxon>
        <taxon>metagenomes</taxon>
        <taxon>ecological metagenomes</taxon>
    </lineage>
</organism>